<dbReference type="OrthoDB" id="2662182at2759"/>
<keyword evidence="2" id="KW-1185">Reference proteome</keyword>
<accession>A0A0C9YQN8</accession>
<gene>
    <name evidence="1" type="ORF">PISMIDRAFT_74350</name>
</gene>
<reference evidence="1 2" key="1">
    <citation type="submission" date="2014-04" db="EMBL/GenBank/DDBJ databases">
        <authorList>
            <consortium name="DOE Joint Genome Institute"/>
            <person name="Kuo A."/>
            <person name="Kohler A."/>
            <person name="Costa M.D."/>
            <person name="Nagy L.G."/>
            <person name="Floudas D."/>
            <person name="Copeland A."/>
            <person name="Barry K.W."/>
            <person name="Cichocki N."/>
            <person name="Veneault-Fourrey C."/>
            <person name="LaButti K."/>
            <person name="Lindquist E.A."/>
            <person name="Lipzen A."/>
            <person name="Lundell T."/>
            <person name="Morin E."/>
            <person name="Murat C."/>
            <person name="Sun H."/>
            <person name="Tunlid A."/>
            <person name="Henrissat B."/>
            <person name="Grigoriev I.V."/>
            <person name="Hibbett D.S."/>
            <person name="Martin F."/>
            <person name="Nordberg H.P."/>
            <person name="Cantor M.N."/>
            <person name="Hua S.X."/>
        </authorList>
    </citation>
    <scope>NUCLEOTIDE SEQUENCE [LARGE SCALE GENOMIC DNA]</scope>
    <source>
        <strain evidence="1 2">441</strain>
    </source>
</reference>
<organism evidence="1 2">
    <name type="scientific">Pisolithus microcarpus 441</name>
    <dbReference type="NCBI Taxonomy" id="765257"/>
    <lineage>
        <taxon>Eukaryota</taxon>
        <taxon>Fungi</taxon>
        <taxon>Dikarya</taxon>
        <taxon>Basidiomycota</taxon>
        <taxon>Agaricomycotina</taxon>
        <taxon>Agaricomycetes</taxon>
        <taxon>Agaricomycetidae</taxon>
        <taxon>Boletales</taxon>
        <taxon>Sclerodermatineae</taxon>
        <taxon>Pisolithaceae</taxon>
        <taxon>Pisolithus</taxon>
    </lineage>
</organism>
<evidence type="ECO:0000313" key="1">
    <source>
        <dbReference type="EMBL" id="KIK12682.1"/>
    </source>
</evidence>
<evidence type="ECO:0000313" key="2">
    <source>
        <dbReference type="Proteomes" id="UP000054018"/>
    </source>
</evidence>
<proteinExistence type="predicted"/>
<dbReference type="HOGENOM" id="CLU_200119_0_0_1"/>
<sequence>DLGPISWLLGMKVTQNRDFRMISLSQESYINAILTKYNLANAKPSAIPMDPSLKL</sequence>
<feature type="non-terminal residue" evidence="1">
    <location>
        <position position="1"/>
    </location>
</feature>
<dbReference type="Proteomes" id="UP000054018">
    <property type="component" value="Unassembled WGS sequence"/>
</dbReference>
<dbReference type="STRING" id="765257.A0A0C9YQN8"/>
<reference evidence="2" key="2">
    <citation type="submission" date="2015-01" db="EMBL/GenBank/DDBJ databases">
        <title>Evolutionary Origins and Diversification of the Mycorrhizal Mutualists.</title>
        <authorList>
            <consortium name="DOE Joint Genome Institute"/>
            <consortium name="Mycorrhizal Genomics Consortium"/>
            <person name="Kohler A."/>
            <person name="Kuo A."/>
            <person name="Nagy L.G."/>
            <person name="Floudas D."/>
            <person name="Copeland A."/>
            <person name="Barry K.W."/>
            <person name="Cichocki N."/>
            <person name="Veneault-Fourrey C."/>
            <person name="LaButti K."/>
            <person name="Lindquist E.A."/>
            <person name="Lipzen A."/>
            <person name="Lundell T."/>
            <person name="Morin E."/>
            <person name="Murat C."/>
            <person name="Riley R."/>
            <person name="Ohm R."/>
            <person name="Sun H."/>
            <person name="Tunlid A."/>
            <person name="Henrissat B."/>
            <person name="Grigoriev I.V."/>
            <person name="Hibbett D.S."/>
            <person name="Martin F."/>
        </authorList>
    </citation>
    <scope>NUCLEOTIDE SEQUENCE [LARGE SCALE GENOMIC DNA]</scope>
    <source>
        <strain evidence="2">441</strain>
    </source>
</reference>
<dbReference type="AlphaFoldDB" id="A0A0C9YQN8"/>
<name>A0A0C9YQN8_9AGAM</name>
<feature type="non-terminal residue" evidence="1">
    <location>
        <position position="55"/>
    </location>
</feature>
<protein>
    <recommendedName>
        <fullName evidence="3">Reverse transcriptase Ty1/copia-type domain-containing protein</fullName>
    </recommendedName>
</protein>
<evidence type="ECO:0008006" key="3">
    <source>
        <dbReference type="Google" id="ProtNLM"/>
    </source>
</evidence>
<dbReference type="EMBL" id="KN834057">
    <property type="protein sequence ID" value="KIK12682.1"/>
    <property type="molecule type" value="Genomic_DNA"/>
</dbReference>